<dbReference type="EMBL" id="JABTCG010000003">
    <property type="protein sequence ID" value="MBD0850880.1"/>
    <property type="molecule type" value="Genomic_DNA"/>
</dbReference>
<dbReference type="Proteomes" id="UP000598350">
    <property type="component" value="Unassembled WGS sequence"/>
</dbReference>
<keyword evidence="2" id="KW-1185">Reference proteome</keyword>
<evidence type="ECO:0000313" key="2">
    <source>
        <dbReference type="Proteomes" id="UP000598350"/>
    </source>
</evidence>
<name>A0ABR7VB23_9FLAO</name>
<comment type="caution">
    <text evidence="1">The sequence shown here is derived from an EMBL/GenBank/DDBJ whole genome shotgun (WGS) entry which is preliminary data.</text>
</comment>
<accession>A0ABR7VB23</accession>
<proteinExistence type="predicted"/>
<evidence type="ECO:0000313" key="1">
    <source>
        <dbReference type="EMBL" id="MBD0850880.1"/>
    </source>
</evidence>
<organism evidence="1 2">
    <name type="scientific">Maribacter arenosus</name>
    <dbReference type="NCBI Taxonomy" id="1854708"/>
    <lineage>
        <taxon>Bacteria</taxon>
        <taxon>Pseudomonadati</taxon>
        <taxon>Bacteroidota</taxon>
        <taxon>Flavobacteriia</taxon>
        <taxon>Flavobacteriales</taxon>
        <taxon>Flavobacteriaceae</taxon>
        <taxon>Maribacter</taxon>
    </lineage>
</organism>
<dbReference type="RefSeq" id="WP_188314013.1">
    <property type="nucleotide sequence ID" value="NZ_JABTCG010000003.1"/>
</dbReference>
<gene>
    <name evidence="1" type="ORF">HPE63_09390</name>
</gene>
<reference evidence="1 2" key="1">
    <citation type="submission" date="2020-05" db="EMBL/GenBank/DDBJ databases">
        <title>The draft genome sequence of Maribacter arenosus CAU 1321.</title>
        <authorList>
            <person name="Mu L."/>
        </authorList>
    </citation>
    <scope>NUCLEOTIDE SEQUENCE [LARGE SCALE GENOMIC DNA]</scope>
    <source>
        <strain evidence="1 2">CAU 1321</strain>
    </source>
</reference>
<protein>
    <submittedName>
        <fullName evidence="1">Uncharacterized protein</fullName>
    </submittedName>
</protein>
<sequence length="229" mass="26594">MNKTLKNTLITVTILFGVIIVFKSFAVAISSGLSSAAKKVGKAYGTNCDKSQNWQVGDYMIQEYTCIGFAGPHFNRLDIFKNNQLIAENIYKSDSCKIDFQLKNNLYIKINVCNNQAIELQPDKLKLLPSAIDSIIIFSKSTGKSKKLTNKQFKKLLNDWEQCKVLDYRDKELDSLFYPTYHYKINFYNKGKSHNFLTFNHLIADKSKWVYEISKYPDTLYFKRLWNNK</sequence>